<reference evidence="3" key="1">
    <citation type="submission" date="2024-07" db="EMBL/GenBank/DDBJ databases">
        <title>Two chromosome-level genome assemblies of Korean endemic species Abeliophyllum distichum and Forsythia ovata (Oleaceae).</title>
        <authorList>
            <person name="Jang H."/>
        </authorList>
    </citation>
    <scope>NUCLEOTIDE SEQUENCE [LARGE SCALE GENOMIC DNA]</scope>
</reference>
<comment type="caution">
    <text evidence="2">The sequence shown here is derived from an EMBL/GenBank/DDBJ whole genome shotgun (WGS) entry which is preliminary data.</text>
</comment>
<evidence type="ECO:0000313" key="3">
    <source>
        <dbReference type="Proteomes" id="UP001604336"/>
    </source>
</evidence>
<feature type="coiled-coil region" evidence="1">
    <location>
        <begin position="35"/>
        <end position="97"/>
    </location>
</feature>
<keyword evidence="1" id="KW-0175">Coiled coil</keyword>
<dbReference type="AlphaFoldDB" id="A0ABD1VQM1"/>
<name>A0ABD1VQM1_9LAMI</name>
<keyword evidence="3" id="KW-1185">Reference proteome</keyword>
<dbReference type="EMBL" id="JBFOLK010000001">
    <property type="protein sequence ID" value="KAL2539623.1"/>
    <property type="molecule type" value="Genomic_DNA"/>
</dbReference>
<gene>
    <name evidence="2" type="ORF">Adt_00601</name>
</gene>
<protein>
    <submittedName>
        <fullName evidence="2">Nucleolar GTP-binding protein</fullName>
    </submittedName>
</protein>
<dbReference type="Proteomes" id="UP001604336">
    <property type="component" value="Unassembled WGS sequence"/>
</dbReference>
<evidence type="ECO:0000256" key="1">
    <source>
        <dbReference type="SAM" id="Coils"/>
    </source>
</evidence>
<proteinExistence type="predicted"/>
<organism evidence="2 3">
    <name type="scientific">Abeliophyllum distichum</name>
    <dbReference type="NCBI Taxonomy" id="126358"/>
    <lineage>
        <taxon>Eukaryota</taxon>
        <taxon>Viridiplantae</taxon>
        <taxon>Streptophyta</taxon>
        <taxon>Embryophyta</taxon>
        <taxon>Tracheophyta</taxon>
        <taxon>Spermatophyta</taxon>
        <taxon>Magnoliopsida</taxon>
        <taxon>eudicotyledons</taxon>
        <taxon>Gunneridae</taxon>
        <taxon>Pentapetalae</taxon>
        <taxon>asterids</taxon>
        <taxon>lamiids</taxon>
        <taxon>Lamiales</taxon>
        <taxon>Oleaceae</taxon>
        <taxon>Forsythieae</taxon>
        <taxon>Abeliophyllum</taxon>
    </lineage>
</organism>
<accession>A0ABD1VQM1</accession>
<evidence type="ECO:0000313" key="2">
    <source>
        <dbReference type="EMBL" id="KAL2539623.1"/>
    </source>
</evidence>
<sequence>MKSKKLNDYLKCFHVAMPKPRDHKERPPCIPEDVLEAKAKKVEQATKKQINLENDLEDENGGADHSSMILFHVTMAAEEAEAAAEEVEAAAAVVEVVAVAVAVATAVVWKI</sequence>